<evidence type="ECO:0000259" key="2">
    <source>
        <dbReference type="Pfam" id="PF13403"/>
    </source>
</evidence>
<dbReference type="OrthoDB" id="6305173at2"/>
<dbReference type="Proteomes" id="UP000225972">
    <property type="component" value="Unassembled WGS sequence"/>
</dbReference>
<dbReference type="Pfam" id="PF13403">
    <property type="entry name" value="Hint_2"/>
    <property type="match status" value="1"/>
</dbReference>
<dbReference type="InterPro" id="IPR049804">
    <property type="entry name" value="Choice_anch_L"/>
</dbReference>
<organism evidence="3 4">
    <name type="scientific">Pelagimonas phthalicica</name>
    <dbReference type="NCBI Taxonomy" id="1037362"/>
    <lineage>
        <taxon>Bacteria</taxon>
        <taxon>Pseudomonadati</taxon>
        <taxon>Pseudomonadota</taxon>
        <taxon>Alphaproteobacteria</taxon>
        <taxon>Rhodobacterales</taxon>
        <taxon>Roseobacteraceae</taxon>
        <taxon>Pelagimonas</taxon>
    </lineage>
</organism>
<dbReference type="SUPFAM" id="SSF51294">
    <property type="entry name" value="Hedgehog/intein (Hint) domain"/>
    <property type="match status" value="1"/>
</dbReference>
<feature type="domain" description="Hedgehog/Intein (Hint)" evidence="2">
    <location>
        <begin position="335"/>
        <end position="472"/>
    </location>
</feature>
<accession>A0A238JGQ4</accession>
<evidence type="ECO:0000313" key="4">
    <source>
        <dbReference type="Proteomes" id="UP000225972"/>
    </source>
</evidence>
<dbReference type="InterPro" id="IPR036844">
    <property type="entry name" value="Hint_dom_sf"/>
</dbReference>
<proteinExistence type="predicted"/>
<dbReference type="AlphaFoldDB" id="A0A238JGQ4"/>
<dbReference type="EMBL" id="FXXP01000003">
    <property type="protein sequence ID" value="SMX29605.1"/>
    <property type="molecule type" value="Genomic_DNA"/>
</dbReference>
<dbReference type="NCBIfam" id="NF038133">
    <property type="entry name" value="choice_anch_L"/>
    <property type="match status" value="1"/>
</dbReference>
<evidence type="ECO:0000313" key="3">
    <source>
        <dbReference type="EMBL" id="SMX29605.1"/>
    </source>
</evidence>
<gene>
    <name evidence="3" type="ORF">TRP8649_03742</name>
</gene>
<feature type="region of interest" description="Disordered" evidence="1">
    <location>
        <begin position="348"/>
        <end position="367"/>
    </location>
</feature>
<keyword evidence="4" id="KW-1185">Reference proteome</keyword>
<evidence type="ECO:0000256" key="1">
    <source>
        <dbReference type="SAM" id="MobiDB-lite"/>
    </source>
</evidence>
<dbReference type="RefSeq" id="WP_099248053.1">
    <property type="nucleotide sequence ID" value="NZ_FXXP01000003.1"/>
</dbReference>
<feature type="compositionally biased region" description="Basic and acidic residues" evidence="1">
    <location>
        <begin position="353"/>
        <end position="365"/>
    </location>
</feature>
<reference evidence="4" key="1">
    <citation type="submission" date="2017-05" db="EMBL/GenBank/DDBJ databases">
        <authorList>
            <person name="Rodrigo-Torres L."/>
            <person name="Arahal R. D."/>
            <person name="Lucena T."/>
        </authorList>
    </citation>
    <scope>NUCLEOTIDE SEQUENCE [LARGE SCALE GENOMIC DNA]</scope>
    <source>
        <strain evidence="4">CECT 8649</strain>
    </source>
</reference>
<protein>
    <recommendedName>
        <fullName evidence="2">Hedgehog/Intein (Hint) domain-containing protein</fullName>
    </recommendedName>
</protein>
<sequence length="524" mass="55648">MVAASELPIDTSATATEMAEAIFGDGVTVVSASYTGDARSSGIYSDGLATSPGVAPSDSGVILSTGRATDFTNSYWQSNWRSNTSTNTRGENNNSDFNTAAGANTYDASYLDVDFIPTGDVMTIQFVFSSEEYPEYQASEYQDFVGVWVNGVQVDVAIGDGDIDPRNVNAGSNENLFISNTNDEYNTEMDGFTVTMTLTIPVEAGEVNSIRIGVADVLDSSYDSNLLIAGDSVQTTLVALEDSVTVNPTGSTTLDALANDANGTAGTLTITHINGVAVSAGDTVTLNTGQQITLNADGTMSILGDGDEETVNYTYTVTSSTGETDVGYVTVDSVPCFVAGTMIDTPEGPRPVHRLEPGDLVKTRDNGPQPLRWIGRRTVPAKGNFAPVRIAAGALGDHSTVMVSPQHRVLVQDIMAHLLFEEPEVLAAAKHLVNDRSIRVVQGGQVEYVHILFDNHEIIRANGLLSESFLPGPQTSSLFEKETLAEIVSVFPELDPVTGSGYGPAARRILQRHEATLLSRSHVA</sequence>
<dbReference type="InterPro" id="IPR028992">
    <property type="entry name" value="Hedgehog/Intein_dom"/>
</dbReference>
<dbReference type="Gene3D" id="2.170.16.10">
    <property type="entry name" value="Hedgehog/Intein (Hint) domain"/>
    <property type="match status" value="1"/>
</dbReference>
<name>A0A238JGQ4_9RHOB</name>